<feature type="signal peptide" evidence="1">
    <location>
        <begin position="1"/>
        <end position="20"/>
    </location>
</feature>
<dbReference type="Pfam" id="PF19577">
    <property type="entry name" value="DcaP"/>
    <property type="match status" value="1"/>
</dbReference>
<evidence type="ECO:0000313" key="2">
    <source>
        <dbReference type="EMBL" id="MDM8145839.1"/>
    </source>
</evidence>
<accession>A0ABT7U5N8</accession>
<name>A0ABT7U5N8_9BACE</name>
<dbReference type="InterPro" id="IPR045748">
    <property type="entry name" value="DcaP"/>
</dbReference>
<feature type="chain" id="PRO_5045565539" evidence="1">
    <location>
        <begin position="21"/>
        <end position="428"/>
    </location>
</feature>
<sequence length="428" mass="47893">MKKTGLFLAFALLAAGTASAQKKHFDYKFYGQIRTDLFYNSRSNSETVDGLFYMYPKDEARDPNGEDLNGIPSGNFYTLYTRLGVDVKGPKLGHGIRPSAKVEVDFRGSGTSYSTVRIRHAYFNLDFKKHSSLLVGQTWHPLYGDVAPDIMNLNMGAPYQPFSRAPQARYRFHKKKFQLTAVAIWQSQYLAVGPADNKAGTVDTKKSQDFLKNSLTPEFYLGLDYKTPNLLAGVGLEMMSMTPRTTSIVGATDDFKGTEYRVHERITSLSYEAHVKYQKESFLLAAKSVLGSNLTQTSTMGGYGITDIDPVTGEQEYTPLKTSHTWVNVMYGKKLRGGLFGGYLKNLGATKELKYGVLSTGYNLETDTNLDQLATVSAEISYNLPNWKFGLEYSYCNAWYGSNDEKGKVVDTHRVDNHRIVAVALFQF</sequence>
<organism evidence="2 3">
    <name type="scientific">Bacteroides eggerthii</name>
    <dbReference type="NCBI Taxonomy" id="28111"/>
    <lineage>
        <taxon>Bacteria</taxon>
        <taxon>Pseudomonadati</taxon>
        <taxon>Bacteroidota</taxon>
        <taxon>Bacteroidia</taxon>
        <taxon>Bacteroidales</taxon>
        <taxon>Bacteroidaceae</taxon>
        <taxon>Bacteroides</taxon>
    </lineage>
</organism>
<dbReference type="Proteomes" id="UP001228403">
    <property type="component" value="Unassembled WGS sequence"/>
</dbReference>
<evidence type="ECO:0000256" key="1">
    <source>
        <dbReference type="SAM" id="SignalP"/>
    </source>
</evidence>
<gene>
    <name evidence="2" type="ORF">QUW02_07890</name>
</gene>
<keyword evidence="3" id="KW-1185">Reference proteome</keyword>
<protein>
    <submittedName>
        <fullName evidence="2">DcaP family trimeric outer membrane transporter</fullName>
    </submittedName>
</protein>
<proteinExistence type="predicted"/>
<dbReference type="EMBL" id="JAUDCF010000015">
    <property type="protein sequence ID" value="MDM8145839.1"/>
    <property type="molecule type" value="Genomic_DNA"/>
</dbReference>
<comment type="caution">
    <text evidence="2">The sequence shown here is derived from an EMBL/GenBank/DDBJ whole genome shotgun (WGS) entry which is preliminary data.</text>
</comment>
<reference evidence="3" key="1">
    <citation type="submission" date="2023-07" db="EMBL/GenBank/DDBJ databases">
        <title>Identification and characterization of horizontal gene transfer across gut microbiota members of farm animals based on homology search.</title>
        <authorList>
            <person name="Schwarzerova J."/>
            <person name="Nykrynova M."/>
            <person name="Jureckova K."/>
            <person name="Cejkova D."/>
            <person name="Rychlik I."/>
        </authorList>
    </citation>
    <scope>NUCLEOTIDE SEQUENCE [LARGE SCALE GENOMIC DNA]</scope>
    <source>
        <strain evidence="3">ET4</strain>
    </source>
</reference>
<dbReference type="Gene3D" id="2.40.160.10">
    <property type="entry name" value="Porin"/>
    <property type="match status" value="1"/>
</dbReference>
<keyword evidence="1" id="KW-0732">Signal</keyword>
<dbReference type="SUPFAM" id="SSF56935">
    <property type="entry name" value="Porins"/>
    <property type="match status" value="1"/>
</dbReference>
<dbReference type="InterPro" id="IPR023614">
    <property type="entry name" value="Porin_dom_sf"/>
</dbReference>
<evidence type="ECO:0000313" key="3">
    <source>
        <dbReference type="Proteomes" id="UP001228403"/>
    </source>
</evidence>